<evidence type="ECO:0000313" key="6">
    <source>
        <dbReference type="Proteomes" id="UP001187471"/>
    </source>
</evidence>
<proteinExistence type="inferred from homology"/>
<dbReference type="SUPFAM" id="SSF53756">
    <property type="entry name" value="UDP-Glycosyltransferase/glycogen phosphorylase"/>
    <property type="match status" value="1"/>
</dbReference>
<comment type="caution">
    <text evidence="5">The sequence shown here is derived from an EMBL/GenBank/DDBJ whole genome shotgun (WGS) entry which is preliminary data.</text>
</comment>
<dbReference type="AlphaFoldDB" id="A0AA88S2Q6"/>
<organism evidence="5 6">
    <name type="scientific">Escallonia rubra</name>
    <dbReference type="NCBI Taxonomy" id="112253"/>
    <lineage>
        <taxon>Eukaryota</taxon>
        <taxon>Viridiplantae</taxon>
        <taxon>Streptophyta</taxon>
        <taxon>Embryophyta</taxon>
        <taxon>Tracheophyta</taxon>
        <taxon>Spermatophyta</taxon>
        <taxon>Magnoliopsida</taxon>
        <taxon>eudicotyledons</taxon>
        <taxon>Gunneridae</taxon>
        <taxon>Pentapetalae</taxon>
        <taxon>asterids</taxon>
        <taxon>campanulids</taxon>
        <taxon>Escalloniales</taxon>
        <taxon>Escalloniaceae</taxon>
        <taxon>Escallonia</taxon>
    </lineage>
</organism>
<evidence type="ECO:0000256" key="3">
    <source>
        <dbReference type="ARBA" id="ARBA00022679"/>
    </source>
</evidence>
<name>A0AA88S2Q6_9ASTE</name>
<evidence type="ECO:0008006" key="7">
    <source>
        <dbReference type="Google" id="ProtNLM"/>
    </source>
</evidence>
<sequence length="472" mass="52132">MTATAAEIFVVTSTGSGHLFPCTELCRRLISSGDFKTTLLLPSNLLSSLPSSFLHHPLLTIAQISPSDKPPMHESDPVQQQMGRDLEAHLSIRPADARPLCAIVDFQMAWTKHIFWKFNVPVISFFTFGASAAAMEWGAWKSEAGKIVSGEVRTIPGLPEDMCITFADLKRRPAGPQPADEPAQGRRGPPKPGDRPPWVPLIEGSIGLMFNTCRDIEGPFIDYIADQLNTPVWAVGPLLPEEYWKPSDSSVIDRKIRPPKHRSDYSLDEIIQWLDLKPRGSVLYVAFGSEVGPTAEEYPQLAGALEDSTRPFIWVIQPGSGYLPHHGMDDKVGERGLVIKGWAPQLLILSHPSTGGFLSHCGWNSTVEAIGRGMLILAWPIRGDQIYNAKLVVKHLKVGYMALDRECGSVLAMKEALVEGIEKLMSDTEARKRVAALRTKFDCGFPPSSESALDSFKNFIISQKENHFIKMV</sequence>
<evidence type="ECO:0000256" key="1">
    <source>
        <dbReference type="ARBA" id="ARBA00009995"/>
    </source>
</evidence>
<dbReference type="Pfam" id="PF00201">
    <property type="entry name" value="UDPGT"/>
    <property type="match status" value="1"/>
</dbReference>
<dbReference type="PANTHER" id="PTHR48047:SF197">
    <property type="entry name" value="SCOPOLETIN GLUCOSYLTRANSFERASE-LIKE"/>
    <property type="match status" value="1"/>
</dbReference>
<dbReference type="EMBL" id="JAVXUO010000140">
    <property type="protein sequence ID" value="KAK2995048.1"/>
    <property type="molecule type" value="Genomic_DNA"/>
</dbReference>
<feature type="region of interest" description="Disordered" evidence="4">
    <location>
        <begin position="171"/>
        <end position="197"/>
    </location>
</feature>
<dbReference type="CDD" id="cd03784">
    <property type="entry name" value="GT1_Gtf-like"/>
    <property type="match status" value="1"/>
</dbReference>
<reference evidence="5" key="1">
    <citation type="submission" date="2022-12" db="EMBL/GenBank/DDBJ databases">
        <title>Draft genome assemblies for two species of Escallonia (Escalloniales).</title>
        <authorList>
            <person name="Chanderbali A."/>
            <person name="Dervinis C."/>
            <person name="Anghel I."/>
            <person name="Soltis D."/>
            <person name="Soltis P."/>
            <person name="Zapata F."/>
        </authorList>
    </citation>
    <scope>NUCLEOTIDE SEQUENCE</scope>
    <source>
        <strain evidence="5">UCBG92.1500</strain>
        <tissue evidence="5">Leaf</tissue>
    </source>
</reference>
<gene>
    <name evidence="5" type="ORF">RJ640_024506</name>
</gene>
<dbReference type="InterPro" id="IPR002213">
    <property type="entry name" value="UDP_glucos_trans"/>
</dbReference>
<accession>A0AA88S2Q6</accession>
<dbReference type="GO" id="GO:0035251">
    <property type="term" value="F:UDP-glucosyltransferase activity"/>
    <property type="evidence" value="ECO:0007669"/>
    <property type="project" value="TreeGrafter"/>
</dbReference>
<evidence type="ECO:0000256" key="4">
    <source>
        <dbReference type="SAM" id="MobiDB-lite"/>
    </source>
</evidence>
<dbReference type="FunFam" id="3.40.50.2000:FF:000060">
    <property type="entry name" value="Glycosyltransferase"/>
    <property type="match status" value="1"/>
</dbReference>
<keyword evidence="3" id="KW-0808">Transferase</keyword>
<keyword evidence="2" id="KW-0328">Glycosyltransferase</keyword>
<dbReference type="Proteomes" id="UP001187471">
    <property type="component" value="Unassembled WGS sequence"/>
</dbReference>
<dbReference type="GO" id="GO:0016138">
    <property type="term" value="P:glycoside biosynthetic process"/>
    <property type="evidence" value="ECO:0007669"/>
    <property type="project" value="UniProtKB-ARBA"/>
</dbReference>
<dbReference type="Gene3D" id="3.40.50.2000">
    <property type="entry name" value="Glycogen Phosphorylase B"/>
    <property type="match status" value="2"/>
</dbReference>
<protein>
    <recommendedName>
        <fullName evidence="7">Glycosyltransferase</fullName>
    </recommendedName>
</protein>
<dbReference type="PANTHER" id="PTHR48047">
    <property type="entry name" value="GLYCOSYLTRANSFERASE"/>
    <property type="match status" value="1"/>
</dbReference>
<evidence type="ECO:0000256" key="2">
    <source>
        <dbReference type="ARBA" id="ARBA00022676"/>
    </source>
</evidence>
<keyword evidence="6" id="KW-1185">Reference proteome</keyword>
<comment type="similarity">
    <text evidence="1">Belongs to the UDP-glycosyltransferase family.</text>
</comment>
<evidence type="ECO:0000313" key="5">
    <source>
        <dbReference type="EMBL" id="KAK2995048.1"/>
    </source>
</evidence>